<reference evidence="6" key="1">
    <citation type="journal article" date="2019" name="Int. J. Syst. Evol. Microbiol.">
        <title>The Global Catalogue of Microorganisms (GCM) 10K type strain sequencing project: providing services to taxonomists for standard genome sequencing and annotation.</title>
        <authorList>
            <consortium name="The Broad Institute Genomics Platform"/>
            <consortium name="The Broad Institute Genome Sequencing Center for Infectious Disease"/>
            <person name="Wu L."/>
            <person name="Ma J."/>
        </authorList>
    </citation>
    <scope>NUCLEOTIDE SEQUENCE [LARGE SCALE GENOMIC DNA]</scope>
    <source>
        <strain evidence="6">JCM 16014</strain>
    </source>
</reference>
<dbReference type="PANTHER" id="PTHR16305">
    <property type="entry name" value="TESTICULAR SOLUBLE ADENYLYL CYCLASE"/>
    <property type="match status" value="1"/>
</dbReference>
<keyword evidence="6" id="KW-1185">Reference proteome</keyword>
<evidence type="ECO:0000256" key="2">
    <source>
        <dbReference type="ARBA" id="ARBA00022840"/>
    </source>
</evidence>
<accession>A0ABP5FGW1</accession>
<dbReference type="Gene3D" id="3.40.50.300">
    <property type="entry name" value="P-loop containing nucleotide triphosphate hydrolases"/>
    <property type="match status" value="1"/>
</dbReference>
<comment type="caution">
    <text evidence="5">The sequence shown here is derived from an EMBL/GenBank/DDBJ whole genome shotgun (WGS) entry which is preliminary data.</text>
</comment>
<keyword evidence="1" id="KW-0547">Nucleotide-binding</keyword>
<dbReference type="PRINTS" id="PR00038">
    <property type="entry name" value="HTHLUXR"/>
</dbReference>
<protein>
    <submittedName>
        <fullName evidence="5">LuxR family transcriptional regulator</fullName>
    </submittedName>
</protein>
<dbReference type="SUPFAM" id="SSF46894">
    <property type="entry name" value="C-terminal effector domain of the bipartite response regulators"/>
    <property type="match status" value="1"/>
</dbReference>
<gene>
    <name evidence="5" type="ORF">GCM10009839_23080</name>
</gene>
<organism evidence="5 6">
    <name type="scientific">Catenulispora yoronensis</name>
    <dbReference type="NCBI Taxonomy" id="450799"/>
    <lineage>
        <taxon>Bacteria</taxon>
        <taxon>Bacillati</taxon>
        <taxon>Actinomycetota</taxon>
        <taxon>Actinomycetes</taxon>
        <taxon>Catenulisporales</taxon>
        <taxon>Catenulisporaceae</taxon>
        <taxon>Catenulispora</taxon>
    </lineage>
</organism>
<evidence type="ECO:0000313" key="6">
    <source>
        <dbReference type="Proteomes" id="UP001500751"/>
    </source>
</evidence>
<evidence type="ECO:0000256" key="1">
    <source>
        <dbReference type="ARBA" id="ARBA00022741"/>
    </source>
</evidence>
<dbReference type="InterPro" id="IPR016032">
    <property type="entry name" value="Sig_transdc_resp-reg_C-effctor"/>
</dbReference>
<feature type="region of interest" description="Disordered" evidence="3">
    <location>
        <begin position="986"/>
        <end position="1010"/>
    </location>
</feature>
<evidence type="ECO:0000313" key="5">
    <source>
        <dbReference type="EMBL" id="GAA2024628.1"/>
    </source>
</evidence>
<dbReference type="SMART" id="SM00421">
    <property type="entry name" value="HTH_LUXR"/>
    <property type="match status" value="1"/>
</dbReference>
<dbReference type="InterPro" id="IPR000792">
    <property type="entry name" value="Tscrpt_reg_LuxR_C"/>
</dbReference>
<dbReference type="SUPFAM" id="SSF52540">
    <property type="entry name" value="P-loop containing nucleoside triphosphate hydrolases"/>
    <property type="match status" value="1"/>
</dbReference>
<name>A0ABP5FGW1_9ACTN</name>
<keyword evidence="2" id="KW-0067">ATP-binding</keyword>
<dbReference type="CDD" id="cd06170">
    <property type="entry name" value="LuxR_C_like"/>
    <property type="match status" value="1"/>
</dbReference>
<evidence type="ECO:0000256" key="3">
    <source>
        <dbReference type="SAM" id="MobiDB-lite"/>
    </source>
</evidence>
<dbReference type="SUPFAM" id="SSF48452">
    <property type="entry name" value="TPR-like"/>
    <property type="match status" value="1"/>
</dbReference>
<feature type="region of interest" description="Disordered" evidence="3">
    <location>
        <begin position="62"/>
        <end position="97"/>
    </location>
</feature>
<proteinExistence type="predicted"/>
<dbReference type="InterPro" id="IPR011990">
    <property type="entry name" value="TPR-like_helical_dom_sf"/>
</dbReference>
<dbReference type="EMBL" id="BAAAQN010000010">
    <property type="protein sequence ID" value="GAA2024628.1"/>
    <property type="molecule type" value="Genomic_DNA"/>
</dbReference>
<feature type="compositionally biased region" description="Pro residues" evidence="3">
    <location>
        <begin position="451"/>
        <end position="467"/>
    </location>
</feature>
<dbReference type="InterPro" id="IPR036388">
    <property type="entry name" value="WH-like_DNA-bd_sf"/>
</dbReference>
<dbReference type="Pfam" id="PF13191">
    <property type="entry name" value="AAA_16"/>
    <property type="match status" value="1"/>
</dbReference>
<dbReference type="Proteomes" id="UP001500751">
    <property type="component" value="Unassembled WGS sequence"/>
</dbReference>
<feature type="domain" description="HTH luxR-type" evidence="4">
    <location>
        <begin position="930"/>
        <end position="995"/>
    </location>
</feature>
<feature type="region of interest" description="Disordered" evidence="3">
    <location>
        <begin position="431"/>
        <end position="469"/>
    </location>
</feature>
<dbReference type="Pfam" id="PF00196">
    <property type="entry name" value="GerE"/>
    <property type="match status" value="1"/>
</dbReference>
<dbReference type="PANTHER" id="PTHR16305:SF35">
    <property type="entry name" value="TRANSCRIPTIONAL ACTIVATOR DOMAIN"/>
    <property type="match status" value="1"/>
</dbReference>
<feature type="compositionally biased region" description="Low complexity" evidence="3">
    <location>
        <begin position="68"/>
        <end position="88"/>
    </location>
</feature>
<dbReference type="InterPro" id="IPR027417">
    <property type="entry name" value="P-loop_NTPase"/>
</dbReference>
<dbReference type="RefSeq" id="WP_344665529.1">
    <property type="nucleotide sequence ID" value="NZ_BAAAQN010000010.1"/>
</dbReference>
<dbReference type="InterPro" id="IPR041664">
    <property type="entry name" value="AAA_16"/>
</dbReference>
<dbReference type="PROSITE" id="PS50043">
    <property type="entry name" value="HTH_LUXR_2"/>
    <property type="match status" value="1"/>
</dbReference>
<evidence type="ECO:0000259" key="4">
    <source>
        <dbReference type="PROSITE" id="PS50043"/>
    </source>
</evidence>
<sequence length="1010" mass="105943">MAHEAKQQLLGRQRELEALDGLLRAVCAGRGRALVLRGEAGIGKTALLSQLAVRAGAEVGAGSGAGAESGARTGTWTRTGTGTAAGTELRTRAKQQPQVIRAGGVESEAQFAYSALQRLCDPLVPHLDRLPAPQQNALSVAFGLRAGAEPEPGALANALVGLLTAATADAPLLCLIDDAHWLDEPSRRLLAVVGQRLERLPVAVGLVFAEDHCGDALLGLPSLEVSGLADEDAWTLLDAVLAAPIGPRVRNRIVAEAGGNPFALLDLPRELSATELAFGFGGLATGGTGGGGGTVSRMEEEFARQLEGLPTDTRTLLVLIAVESTGQQPLLLDAARVLGIGEDAAAPAEKAGLLESEEPVRFRHALIRRAVWRGADAATMRAVHRAIGEAIDADVYSERHAWHLAHAAAGPDEVAAAALESAAYRALARGIQPADPRPDEATTEETSPTPATGPGPTPKPTPPPWRPGRPAAAVFLERAVALTPDPANRTRRAITAARALLDAGTPTRVPDLLNAAELGAMDPAQQAEAARLRAKASYLLNPGAGAVEPLLAATGRLARLDPVAARETHLAALGAGIWAGRLDGGELRRVAEAAADLPPGEEVAGILLRAFTAWATDGFDDAVPLLRQAVHAFSDEDVPGLLWSVINAAVVLGDVGMWLDITERAIRFADASGQLSVLPTALTNRAVALGHSGRFAEAWRFAAEAEAAGEITGQNSHIVAATMLEAYRGREQAALALIEALEDDGRQRDLGRLIGAAEYARAVLYNGLGNYPLAMEAALRGIAFQNMSVHHWTLTELVEAAARSGAPDAAGQAREQLAAWSRAGTPWALGAHALAVAVAVAVAGEPGQTAARTESRYREAIEHFGRAGLGTFEARARLLLGEWLRRQNRRAQARTELRTAHEAFTAMGLEGFAERAHREQLATGETVRKRTVGAPVLTPQENQIARLAVAGDSNAEIGAQLFLSPRTVEWHLRKIFTKLGISSRRELDGALPDDDSADHGSANDDPTAAA</sequence>
<dbReference type="Gene3D" id="1.10.10.10">
    <property type="entry name" value="Winged helix-like DNA-binding domain superfamily/Winged helix DNA-binding domain"/>
    <property type="match status" value="1"/>
</dbReference>